<dbReference type="InterPro" id="IPR011009">
    <property type="entry name" value="Kinase-like_dom_sf"/>
</dbReference>
<organism evidence="1 2">
    <name type="scientific">Coptis chinensis</name>
    <dbReference type="NCBI Taxonomy" id="261450"/>
    <lineage>
        <taxon>Eukaryota</taxon>
        <taxon>Viridiplantae</taxon>
        <taxon>Streptophyta</taxon>
        <taxon>Embryophyta</taxon>
        <taxon>Tracheophyta</taxon>
        <taxon>Spermatophyta</taxon>
        <taxon>Magnoliopsida</taxon>
        <taxon>Ranunculales</taxon>
        <taxon>Ranunculaceae</taxon>
        <taxon>Coptidoideae</taxon>
        <taxon>Coptis</taxon>
    </lineage>
</organism>
<evidence type="ECO:0000313" key="2">
    <source>
        <dbReference type="Proteomes" id="UP000631114"/>
    </source>
</evidence>
<keyword evidence="2" id="KW-1185">Reference proteome</keyword>
<protein>
    <recommendedName>
        <fullName evidence="3">Protein kinase domain-containing protein</fullName>
    </recommendedName>
</protein>
<reference evidence="1 2" key="1">
    <citation type="submission" date="2020-10" db="EMBL/GenBank/DDBJ databases">
        <title>The Coptis chinensis genome and diversification of protoberbering-type alkaloids.</title>
        <authorList>
            <person name="Wang B."/>
            <person name="Shu S."/>
            <person name="Song C."/>
            <person name="Liu Y."/>
        </authorList>
    </citation>
    <scope>NUCLEOTIDE SEQUENCE [LARGE SCALE GENOMIC DNA]</scope>
    <source>
        <strain evidence="1">HL-2020</strain>
        <tissue evidence="1">Leaf</tissue>
    </source>
</reference>
<dbReference type="SUPFAM" id="SSF56112">
    <property type="entry name" value="Protein kinase-like (PK-like)"/>
    <property type="match status" value="1"/>
</dbReference>
<dbReference type="AlphaFoldDB" id="A0A835MB83"/>
<name>A0A835MB83_9MAGN</name>
<feature type="non-terminal residue" evidence="1">
    <location>
        <position position="142"/>
    </location>
</feature>
<comment type="caution">
    <text evidence="1">The sequence shown here is derived from an EMBL/GenBank/DDBJ whole genome shotgun (WGS) entry which is preliminary data.</text>
</comment>
<sequence length="142" mass="16427">TLISQVKEILIEESNVQPVPHPDSCFAVTSMASLMIFSSSFKPVDMYQRRYHWNRTHAVDGVSWGMMGIGASQGSELMIFDFGITDNIWWQMIVPIAVEDVKRKARILRALTGHENVVQFYNAFENSDYVYIVMEYVFYLIF</sequence>
<dbReference type="OrthoDB" id="40902at2759"/>
<gene>
    <name evidence="1" type="ORF">IFM89_036332</name>
</gene>
<dbReference type="Gene3D" id="3.30.200.20">
    <property type="entry name" value="Phosphorylase Kinase, domain 1"/>
    <property type="match status" value="1"/>
</dbReference>
<accession>A0A835MB83</accession>
<dbReference type="Proteomes" id="UP000631114">
    <property type="component" value="Unassembled WGS sequence"/>
</dbReference>
<evidence type="ECO:0008006" key="3">
    <source>
        <dbReference type="Google" id="ProtNLM"/>
    </source>
</evidence>
<evidence type="ECO:0000313" key="1">
    <source>
        <dbReference type="EMBL" id="KAF9617411.1"/>
    </source>
</evidence>
<dbReference type="EMBL" id="JADFTS010000003">
    <property type="protein sequence ID" value="KAF9617411.1"/>
    <property type="molecule type" value="Genomic_DNA"/>
</dbReference>
<proteinExistence type="predicted"/>